<reference evidence="2 3" key="1">
    <citation type="submission" date="2015-08" db="EMBL/GenBank/DDBJ databases">
        <title>Draft genome sequence of cellulolytic and xylanolytic Paenibacillus sp. A59, isolated from a decaying forest soil from Patagonia, Argentina.</title>
        <authorList>
            <person name="Ghio S."/>
            <person name="Caceres A.M."/>
            <person name="Talia P."/>
            <person name="Grasso D."/>
            <person name="Campos E."/>
        </authorList>
    </citation>
    <scope>NUCLEOTIDE SEQUENCE [LARGE SCALE GENOMIC DNA]</scope>
    <source>
        <strain evidence="2 3">A59</strain>
    </source>
</reference>
<gene>
    <name evidence="2" type="ORF">AMS66_08145</name>
</gene>
<feature type="domain" description="N-acetyltransferase" evidence="1">
    <location>
        <begin position="5"/>
        <end position="160"/>
    </location>
</feature>
<keyword evidence="3" id="KW-1185">Reference proteome</keyword>
<dbReference type="EMBL" id="LITU01000050">
    <property type="protein sequence ID" value="KOY17064.1"/>
    <property type="molecule type" value="Genomic_DNA"/>
</dbReference>
<dbReference type="PROSITE" id="PS51186">
    <property type="entry name" value="GNAT"/>
    <property type="match status" value="1"/>
</dbReference>
<evidence type="ECO:0000259" key="1">
    <source>
        <dbReference type="PROSITE" id="PS51186"/>
    </source>
</evidence>
<evidence type="ECO:0000313" key="2">
    <source>
        <dbReference type="EMBL" id="KOY17064.1"/>
    </source>
</evidence>
<accession>A0A0N0C5D9</accession>
<comment type="caution">
    <text evidence="2">The sequence shown here is derived from an EMBL/GenBank/DDBJ whole genome shotgun (WGS) entry which is preliminary data.</text>
</comment>
<dbReference type="InterPro" id="IPR000182">
    <property type="entry name" value="GNAT_dom"/>
</dbReference>
<sequence length="160" mass="18294">MEKRISLAPYNEKYNQDLANFVLSDEQVQFTAMPAEVIEEAWQNPNKYPVVILNDETPVGFFILHKNSEYVEERDTSRTILVRALSITLEHQGNGYALAAMRELPTLVKQLDPKINEIILAVNEGNIAAQKLYLKAGFLDMGERKMGIHGLQLILQYRME</sequence>
<dbReference type="PATRIC" id="fig|1705561.3.peg.1459"/>
<dbReference type="Gene3D" id="3.40.630.30">
    <property type="match status" value="1"/>
</dbReference>
<organism evidence="2 3">
    <name type="scientific">Paenibacillus xylanivorans</name>
    <dbReference type="NCBI Taxonomy" id="1705561"/>
    <lineage>
        <taxon>Bacteria</taxon>
        <taxon>Bacillati</taxon>
        <taxon>Bacillota</taxon>
        <taxon>Bacilli</taxon>
        <taxon>Bacillales</taxon>
        <taxon>Paenibacillaceae</taxon>
        <taxon>Paenibacillus</taxon>
    </lineage>
</organism>
<protein>
    <recommendedName>
        <fullName evidence="1">N-acetyltransferase domain-containing protein</fullName>
    </recommendedName>
</protein>
<dbReference type="Proteomes" id="UP000037688">
    <property type="component" value="Unassembled WGS sequence"/>
</dbReference>
<name>A0A0N0C5D9_9BACL</name>
<dbReference type="InterPro" id="IPR016181">
    <property type="entry name" value="Acyl_CoA_acyltransferase"/>
</dbReference>
<dbReference type="GO" id="GO:0016747">
    <property type="term" value="F:acyltransferase activity, transferring groups other than amino-acyl groups"/>
    <property type="evidence" value="ECO:0007669"/>
    <property type="project" value="InterPro"/>
</dbReference>
<dbReference type="Pfam" id="PF00583">
    <property type="entry name" value="Acetyltransf_1"/>
    <property type="match status" value="1"/>
</dbReference>
<dbReference type="AlphaFoldDB" id="A0A0N0C5D9"/>
<proteinExistence type="predicted"/>
<dbReference type="SUPFAM" id="SSF55729">
    <property type="entry name" value="Acyl-CoA N-acyltransferases (Nat)"/>
    <property type="match status" value="1"/>
</dbReference>
<evidence type="ECO:0000313" key="3">
    <source>
        <dbReference type="Proteomes" id="UP000037688"/>
    </source>
</evidence>